<accession>A0A845A513</accession>
<dbReference type="Proteomes" id="UP000460561">
    <property type="component" value="Unassembled WGS sequence"/>
</dbReference>
<sequence>MHLPAKLLSATIATAMLALNAGPVLAQDKATQAGKTQPGNDPADVRRGAIILSSFNQVLSSKDTPQDVRGQLLSCLYNNSLRQVSLAAGKVIAEQKELSDDNPQQVFDAASAVCGVQPAQKGEAAPNR</sequence>
<dbReference type="AlphaFoldDB" id="A0A845A513"/>
<comment type="caution">
    <text evidence="2">The sequence shown here is derived from an EMBL/GenBank/DDBJ whole genome shotgun (WGS) entry which is preliminary data.</text>
</comment>
<evidence type="ECO:0000256" key="1">
    <source>
        <dbReference type="SAM" id="SignalP"/>
    </source>
</evidence>
<feature type="signal peptide" evidence="1">
    <location>
        <begin position="1"/>
        <end position="26"/>
    </location>
</feature>
<dbReference type="EMBL" id="WTYQ01000001">
    <property type="protein sequence ID" value="MXP25382.1"/>
    <property type="molecule type" value="Genomic_DNA"/>
</dbReference>
<feature type="chain" id="PRO_5032297662" evidence="1">
    <location>
        <begin position="27"/>
        <end position="128"/>
    </location>
</feature>
<reference evidence="2 3" key="1">
    <citation type="submission" date="2019-12" db="EMBL/GenBank/DDBJ databases">
        <title>Genomic-based taxomic classification of the family Erythrobacteraceae.</title>
        <authorList>
            <person name="Xu L."/>
        </authorList>
    </citation>
    <scope>NUCLEOTIDE SEQUENCE [LARGE SCALE GENOMIC DNA]</scope>
    <source>
        <strain evidence="2 3">DSM 18604</strain>
    </source>
</reference>
<keyword evidence="3" id="KW-1185">Reference proteome</keyword>
<proteinExistence type="predicted"/>
<evidence type="ECO:0000313" key="3">
    <source>
        <dbReference type="Proteomes" id="UP000460561"/>
    </source>
</evidence>
<keyword evidence="1" id="KW-0732">Signal</keyword>
<dbReference type="RefSeq" id="WP_160738509.1">
    <property type="nucleotide sequence ID" value="NZ_WTYQ01000001.1"/>
</dbReference>
<evidence type="ECO:0000313" key="2">
    <source>
        <dbReference type="EMBL" id="MXP25382.1"/>
    </source>
</evidence>
<name>A0A845A513_9SPHN</name>
<protein>
    <submittedName>
        <fullName evidence="2">Uncharacterized protein</fullName>
    </submittedName>
</protein>
<gene>
    <name evidence="2" type="ORF">GRI39_04890</name>
</gene>
<organism evidence="2 3">
    <name type="scientific">Altericroceibacterium indicum</name>
    <dbReference type="NCBI Taxonomy" id="374177"/>
    <lineage>
        <taxon>Bacteria</taxon>
        <taxon>Pseudomonadati</taxon>
        <taxon>Pseudomonadota</taxon>
        <taxon>Alphaproteobacteria</taxon>
        <taxon>Sphingomonadales</taxon>
        <taxon>Erythrobacteraceae</taxon>
        <taxon>Altericroceibacterium</taxon>
    </lineage>
</organism>
<dbReference type="OrthoDB" id="7428787at2"/>